<dbReference type="InterPro" id="IPR036909">
    <property type="entry name" value="Cyt_c-like_dom_sf"/>
</dbReference>
<feature type="domain" description="Cytochrome oxidase subunit I profile" evidence="22">
    <location>
        <begin position="20"/>
        <end position="498"/>
    </location>
</feature>
<organism evidence="24 25">
    <name type="scientific">Prosthecobacter dejongeii</name>
    <dbReference type="NCBI Taxonomy" id="48465"/>
    <lineage>
        <taxon>Bacteria</taxon>
        <taxon>Pseudomonadati</taxon>
        <taxon>Verrucomicrobiota</taxon>
        <taxon>Verrucomicrobiia</taxon>
        <taxon>Verrucomicrobiales</taxon>
        <taxon>Verrucomicrobiaceae</taxon>
        <taxon>Prosthecobacter</taxon>
    </lineage>
</organism>
<comment type="subcellular location">
    <subcellularLocation>
        <location evidence="2">Cell membrane</location>
        <topology evidence="2">Multi-pass membrane protein</topology>
    </subcellularLocation>
</comment>
<evidence type="ECO:0000256" key="17">
    <source>
        <dbReference type="ARBA" id="ARBA00047816"/>
    </source>
</evidence>
<feature type="binding site" description="axial binding residue" evidence="18">
    <location>
        <position position="347"/>
    </location>
    <ligand>
        <name>heme b</name>
        <dbReference type="ChEBI" id="CHEBI:60344"/>
        <label>2; high-spin</label>
    </ligand>
    <ligandPart>
        <name>Fe</name>
        <dbReference type="ChEBI" id="CHEBI:18248"/>
    </ligandPart>
</feature>
<evidence type="ECO:0000256" key="7">
    <source>
        <dbReference type="ARBA" id="ARBA00022617"/>
    </source>
</evidence>
<protein>
    <recommendedName>
        <fullName evidence="4">cytochrome-c oxidase</fullName>
        <ecNumber evidence="4">7.1.1.9</ecNumber>
    </recommendedName>
</protein>
<dbReference type="PROSITE" id="PS50855">
    <property type="entry name" value="COX1"/>
    <property type="match status" value="1"/>
</dbReference>
<gene>
    <name evidence="24" type="ORF">HNQ64_000429</name>
</gene>
<evidence type="ECO:0000256" key="19">
    <source>
        <dbReference type="RuleBase" id="RU000370"/>
    </source>
</evidence>
<evidence type="ECO:0000256" key="20">
    <source>
        <dbReference type="SAM" id="MobiDB-lite"/>
    </source>
</evidence>
<dbReference type="InterPro" id="IPR003468">
    <property type="entry name" value="Cyt_c_oxidase_monohaem-su/FixO"/>
</dbReference>
<dbReference type="RefSeq" id="WP_184204721.1">
    <property type="nucleotide sequence ID" value="NZ_JACHIF010000001.1"/>
</dbReference>
<feature type="transmembrane region" description="Helical" evidence="21">
    <location>
        <begin position="556"/>
        <end position="578"/>
    </location>
</feature>
<comment type="catalytic activity">
    <reaction evidence="17">
        <text>4 Fe(II)-[cytochrome c] + O2 + 8 H(+)(in) = 4 Fe(III)-[cytochrome c] + 2 H2O + 4 H(+)(out)</text>
        <dbReference type="Rhea" id="RHEA:11436"/>
        <dbReference type="Rhea" id="RHEA-COMP:10350"/>
        <dbReference type="Rhea" id="RHEA-COMP:14399"/>
        <dbReference type="ChEBI" id="CHEBI:15377"/>
        <dbReference type="ChEBI" id="CHEBI:15378"/>
        <dbReference type="ChEBI" id="CHEBI:15379"/>
        <dbReference type="ChEBI" id="CHEBI:29033"/>
        <dbReference type="ChEBI" id="CHEBI:29034"/>
        <dbReference type="EC" id="7.1.1.9"/>
    </reaction>
</comment>
<dbReference type="NCBIfam" id="NF011053">
    <property type="entry name" value="PRK14485.1"/>
    <property type="match status" value="1"/>
</dbReference>
<feature type="binding site" description="axial binding residue" evidence="18">
    <location>
        <position position="349"/>
    </location>
    <ligand>
        <name>heme b</name>
        <dbReference type="ChEBI" id="CHEBI:60344"/>
        <label>1; low-spin</label>
    </ligand>
    <ligandPart>
        <name>Fe</name>
        <dbReference type="ChEBI" id="CHEBI:18248"/>
    </ligandPart>
</feature>
<feature type="transmembrane region" description="Helical" evidence="21">
    <location>
        <begin position="276"/>
        <end position="296"/>
    </location>
</feature>
<evidence type="ECO:0000256" key="3">
    <source>
        <dbReference type="ARBA" id="ARBA00004673"/>
    </source>
</evidence>
<feature type="transmembrane region" description="Helical" evidence="21">
    <location>
        <begin position="20"/>
        <end position="41"/>
    </location>
</feature>
<feature type="transmembrane region" description="Helical" evidence="21">
    <location>
        <begin position="161"/>
        <end position="184"/>
    </location>
</feature>
<keyword evidence="15" id="KW-0186">Copper</keyword>
<keyword evidence="25" id="KW-1185">Reference proteome</keyword>
<comment type="cofactor">
    <cofactor evidence="18">
        <name>Cu(2+)</name>
        <dbReference type="ChEBI" id="CHEBI:29036"/>
    </cofactor>
    <text evidence="18">Binds 1 copper ion per subunit, denoted as copper B.</text>
</comment>
<dbReference type="Gene3D" id="1.10.760.10">
    <property type="entry name" value="Cytochrome c-like domain"/>
    <property type="match status" value="1"/>
</dbReference>
<dbReference type="InterPro" id="IPR036927">
    <property type="entry name" value="Cyt_c_oxase-like_su1_sf"/>
</dbReference>
<dbReference type="InterPro" id="IPR004677">
    <property type="entry name" value="Cyt_c_oxidase_cbb3_su1"/>
</dbReference>
<feature type="transmembrane region" description="Helical" evidence="21">
    <location>
        <begin position="308"/>
        <end position="328"/>
    </location>
</feature>
<dbReference type="InterPro" id="IPR023615">
    <property type="entry name" value="Cyt_c_Oxase_su1_BS"/>
</dbReference>
<dbReference type="NCBIfam" id="TIGR00780">
    <property type="entry name" value="ccoN"/>
    <property type="match status" value="1"/>
</dbReference>
<dbReference type="EMBL" id="JACHIF010000001">
    <property type="protein sequence ID" value="MBB5036195.1"/>
    <property type="molecule type" value="Genomic_DNA"/>
</dbReference>
<accession>A0A7W7YHY2</accession>
<reference evidence="24 25" key="1">
    <citation type="submission" date="2020-08" db="EMBL/GenBank/DDBJ databases">
        <title>Genomic Encyclopedia of Type Strains, Phase IV (KMG-IV): sequencing the most valuable type-strain genomes for metagenomic binning, comparative biology and taxonomic classification.</title>
        <authorList>
            <person name="Goeker M."/>
        </authorList>
    </citation>
    <scope>NUCLEOTIDE SEQUENCE [LARGE SCALE GENOMIC DNA]</scope>
    <source>
        <strain evidence="24 25">DSM 12251</strain>
    </source>
</reference>
<name>A0A7W7YHY2_9BACT</name>
<feature type="transmembrane region" description="Helical" evidence="21">
    <location>
        <begin position="438"/>
        <end position="459"/>
    </location>
</feature>
<dbReference type="AlphaFoldDB" id="A0A7W7YHY2"/>
<keyword evidence="9 19" id="KW-0812">Transmembrane</keyword>
<dbReference type="PANTHER" id="PTHR10422">
    <property type="entry name" value="CYTOCHROME C OXIDASE SUBUNIT 1"/>
    <property type="match status" value="1"/>
</dbReference>
<keyword evidence="11" id="KW-1278">Translocase</keyword>
<evidence type="ECO:0000256" key="9">
    <source>
        <dbReference type="ARBA" id="ARBA00022692"/>
    </source>
</evidence>
<feature type="region of interest" description="Disordered" evidence="20">
    <location>
        <begin position="764"/>
        <end position="794"/>
    </location>
</feature>
<evidence type="ECO:0000256" key="10">
    <source>
        <dbReference type="ARBA" id="ARBA00022723"/>
    </source>
</evidence>
<proteinExistence type="inferred from homology"/>
<dbReference type="GO" id="GO:0022904">
    <property type="term" value="P:respiratory electron transport chain"/>
    <property type="evidence" value="ECO:0007669"/>
    <property type="project" value="TreeGrafter"/>
</dbReference>
<feature type="domain" description="Cytochrome c" evidence="23">
    <location>
        <begin position="594"/>
        <end position="757"/>
    </location>
</feature>
<comment type="caution">
    <text evidence="24">The sequence shown here is derived from an EMBL/GenBank/DDBJ whole genome shotgun (WGS) entry which is preliminary data.</text>
</comment>
<dbReference type="InterPro" id="IPR009056">
    <property type="entry name" value="Cyt_c-like_dom"/>
</dbReference>
<dbReference type="NCBIfam" id="TIGR00781">
    <property type="entry name" value="ccoO"/>
    <property type="match status" value="1"/>
</dbReference>
<feature type="transmembrane region" description="Helical" evidence="21">
    <location>
        <begin position="495"/>
        <end position="512"/>
    </location>
</feature>
<feature type="transmembrane region" description="Helical" evidence="21">
    <location>
        <begin position="519"/>
        <end position="536"/>
    </location>
</feature>
<evidence type="ECO:0000256" key="16">
    <source>
        <dbReference type="ARBA" id="ARBA00023136"/>
    </source>
</evidence>
<evidence type="ECO:0000256" key="18">
    <source>
        <dbReference type="PIRSR" id="PIRSR604677-50"/>
    </source>
</evidence>
<dbReference type="GO" id="GO:0020037">
    <property type="term" value="F:heme binding"/>
    <property type="evidence" value="ECO:0007669"/>
    <property type="project" value="InterPro"/>
</dbReference>
<evidence type="ECO:0000259" key="23">
    <source>
        <dbReference type="PROSITE" id="PS51007"/>
    </source>
</evidence>
<evidence type="ECO:0000259" key="22">
    <source>
        <dbReference type="PROSITE" id="PS50855"/>
    </source>
</evidence>
<feature type="transmembrane region" description="Helical" evidence="21">
    <location>
        <begin position="379"/>
        <end position="399"/>
    </location>
</feature>
<dbReference type="GO" id="GO:0015990">
    <property type="term" value="P:electron transport coupled proton transport"/>
    <property type="evidence" value="ECO:0007669"/>
    <property type="project" value="TreeGrafter"/>
</dbReference>
<evidence type="ECO:0000256" key="4">
    <source>
        <dbReference type="ARBA" id="ARBA00012949"/>
    </source>
</evidence>
<feature type="transmembrane region" description="Helical" evidence="21">
    <location>
        <begin position="128"/>
        <end position="149"/>
    </location>
</feature>
<feature type="binding site" evidence="18">
    <location>
        <position position="209"/>
    </location>
    <ligand>
        <name>Cu cation</name>
        <dbReference type="ChEBI" id="CHEBI:23378"/>
        <label>B</label>
    </ligand>
</feature>
<feature type="binding site" description="axial binding residue" evidence="18">
    <location>
        <position position="62"/>
    </location>
    <ligand>
        <name>heme b</name>
        <dbReference type="ChEBI" id="CHEBI:60344"/>
        <label>1; low-spin</label>
    </ligand>
    <ligandPart>
        <name>Fe</name>
        <dbReference type="ChEBI" id="CHEBI:18248"/>
    </ligandPart>
</feature>
<feature type="transmembrane region" description="Helical" evidence="21">
    <location>
        <begin position="204"/>
        <end position="227"/>
    </location>
</feature>
<dbReference type="SUPFAM" id="SSF81442">
    <property type="entry name" value="Cytochrome c oxidase subunit I-like"/>
    <property type="match status" value="1"/>
</dbReference>
<comment type="similarity">
    <text evidence="19">Belongs to the heme-copper respiratory oxidase family.</text>
</comment>
<evidence type="ECO:0000256" key="1">
    <source>
        <dbReference type="ARBA" id="ARBA00001970"/>
    </source>
</evidence>
<feature type="transmembrane region" description="Helical" evidence="21">
    <location>
        <begin position="61"/>
        <end position="81"/>
    </location>
</feature>
<keyword evidence="12 19" id="KW-0249">Electron transport</keyword>
<dbReference type="InterPro" id="IPR000883">
    <property type="entry name" value="Cyt_C_Oxase_1"/>
</dbReference>
<feature type="transmembrane region" description="Helical" evidence="21">
    <location>
        <begin position="101"/>
        <end position="122"/>
    </location>
</feature>
<dbReference type="Proteomes" id="UP000534294">
    <property type="component" value="Unassembled WGS sequence"/>
</dbReference>
<evidence type="ECO:0000256" key="6">
    <source>
        <dbReference type="ARBA" id="ARBA00022475"/>
    </source>
</evidence>
<evidence type="ECO:0000256" key="14">
    <source>
        <dbReference type="ARBA" id="ARBA00023004"/>
    </source>
</evidence>
<dbReference type="Pfam" id="PF02433">
    <property type="entry name" value="FixO"/>
    <property type="match status" value="1"/>
</dbReference>
<feature type="transmembrane region" description="Helical" evidence="21">
    <location>
        <begin position="239"/>
        <end position="256"/>
    </location>
</feature>
<evidence type="ECO:0000256" key="11">
    <source>
        <dbReference type="ARBA" id="ARBA00022967"/>
    </source>
</evidence>
<comment type="cofactor">
    <cofactor evidence="1">
        <name>heme b</name>
        <dbReference type="ChEBI" id="CHEBI:60344"/>
    </cofactor>
</comment>
<dbReference type="GO" id="GO:0009060">
    <property type="term" value="P:aerobic respiration"/>
    <property type="evidence" value="ECO:0007669"/>
    <property type="project" value="InterPro"/>
</dbReference>
<dbReference type="Gene3D" id="1.20.210.10">
    <property type="entry name" value="Cytochrome c oxidase-like, subunit I domain"/>
    <property type="match status" value="1"/>
</dbReference>
<keyword evidence="5 19" id="KW-0813">Transport</keyword>
<dbReference type="PANTHER" id="PTHR10422:SF29">
    <property type="entry name" value="CYTOCHROME C OXIDASE SUBUNIT 1 HOMOLOG, BACTEROID"/>
    <property type="match status" value="1"/>
</dbReference>
<keyword evidence="6" id="KW-1003">Cell membrane</keyword>
<evidence type="ECO:0000256" key="2">
    <source>
        <dbReference type="ARBA" id="ARBA00004651"/>
    </source>
</evidence>
<keyword evidence="13 21" id="KW-1133">Transmembrane helix</keyword>
<keyword evidence="14 18" id="KW-0408">Iron</keyword>
<feature type="binding site" evidence="18">
    <location>
        <position position="260"/>
    </location>
    <ligand>
        <name>Cu cation</name>
        <dbReference type="ChEBI" id="CHEBI:23378"/>
        <label>B</label>
    </ligand>
</feature>
<comment type="pathway">
    <text evidence="3">Energy metabolism; oxidative phosphorylation.</text>
</comment>
<dbReference type="SUPFAM" id="SSF46626">
    <property type="entry name" value="Cytochrome c"/>
    <property type="match status" value="1"/>
</dbReference>
<dbReference type="NCBIfam" id="NF011055">
    <property type="entry name" value="PRK14487.1"/>
    <property type="match status" value="1"/>
</dbReference>
<dbReference type="GO" id="GO:0046872">
    <property type="term" value="F:metal ion binding"/>
    <property type="evidence" value="ECO:0007669"/>
    <property type="project" value="UniProtKB-KW"/>
</dbReference>
<evidence type="ECO:0000256" key="15">
    <source>
        <dbReference type="ARBA" id="ARBA00023008"/>
    </source>
</evidence>
<dbReference type="GO" id="GO:0004129">
    <property type="term" value="F:cytochrome-c oxidase activity"/>
    <property type="evidence" value="ECO:0007669"/>
    <property type="project" value="UniProtKB-EC"/>
</dbReference>
<keyword evidence="8 19" id="KW-0679">Respiratory chain</keyword>
<dbReference type="PROSITE" id="PS51007">
    <property type="entry name" value="CYTC"/>
    <property type="match status" value="1"/>
</dbReference>
<dbReference type="PROSITE" id="PS00077">
    <property type="entry name" value="COX1_CUB"/>
    <property type="match status" value="1"/>
</dbReference>
<keyword evidence="10 18" id="KW-0479">Metal-binding</keyword>
<evidence type="ECO:0000256" key="12">
    <source>
        <dbReference type="ARBA" id="ARBA00022982"/>
    </source>
</evidence>
<keyword evidence="7 18" id="KW-0349">Heme</keyword>
<feature type="transmembrane region" description="Helical" evidence="21">
    <location>
        <begin position="348"/>
        <end position="367"/>
    </location>
</feature>
<evidence type="ECO:0000256" key="8">
    <source>
        <dbReference type="ARBA" id="ARBA00022660"/>
    </source>
</evidence>
<sequence length="794" mass="89586">MNTHARKQLITFDDQIVRQFMWASILWGIVGMLVGVVIASQLNFHQLNLTSWLSFGRLRPLHTNAVIFAFVGNMMFAGIYYSTQRLCKARMASDVLSKLHFWGWQGIIVAAAITLPLGFTRGQEYAELIWPINIAVALIWVVFAVNFFWTLARRNEASLYVALWFYIATIITVAMLYIVNHLSIPTSWTHSYTLFAGVQNALVQWWYGHNAVAFFLTTPILGIMYYFLPKAAERPVYSYRLSIVHFWSLVFIYIWAGPHHLLNTALPKWLQMLGMFFSLMLWAPSWGGMLNGLLTLRGAWDKLRTDPVVKFFIAAVTFYGMATFEGPLLSIRAVNALSHYSDWTIGHVHAGALGWNGLMAAGLFYWLTPRLYGTKLHSVSMANFHFWISIVGILLYVAAMWVSGIMQGLMLNSTNAAGTALTYPNFIETLTAIRPMMAFRTIGGGMYLVGMGLMLWNLWMTARSGQPVNESREVAVIERASVDNMGAKETFLSDPVTYFFGGLFLLMGWIFLPRGADITALVCALIFGAIAVRKFATSHHTWSQWYERLLENWLPFTVLTFIAVALGGLIQIIPTVMVNRAKNMEDRIQQVYTPLELTGRDIYVAEGCYNCHSQMIRTMLPDVLRYGDYSRLGESIYDHPFQWGSKRTGPDLAREGGKYPHSWHYNHMMEPRSTSVGSNMPAYPHLFTEKFDQKTLPKKIAAMVHLGVPYPMMTAVEIKENAIKQGIEIVNTLKADKINALPDTKIVALIAYLQKLGKYETPEVEGKLPPIPAKPELIPGPINPDKGRSTATGE</sequence>
<dbReference type="Pfam" id="PF00115">
    <property type="entry name" value="COX1"/>
    <property type="match status" value="1"/>
</dbReference>
<dbReference type="InterPro" id="IPR023616">
    <property type="entry name" value="Cyt_c_oxase-like_su1_dom"/>
</dbReference>
<comment type="cofactor">
    <cofactor evidence="18">
        <name>heme</name>
        <dbReference type="ChEBI" id="CHEBI:30413"/>
    </cofactor>
    <text evidence="18">Binds 2 heme groups per subunit, denoted as high- and low-spin.</text>
</comment>
<dbReference type="EC" id="7.1.1.9" evidence="4"/>
<evidence type="ECO:0000256" key="21">
    <source>
        <dbReference type="SAM" id="Phobius"/>
    </source>
</evidence>
<evidence type="ECO:0000256" key="5">
    <source>
        <dbReference type="ARBA" id="ARBA00022448"/>
    </source>
</evidence>
<evidence type="ECO:0000256" key="13">
    <source>
        <dbReference type="ARBA" id="ARBA00022989"/>
    </source>
</evidence>
<keyword evidence="16 21" id="KW-0472">Membrane</keyword>
<evidence type="ECO:0000313" key="25">
    <source>
        <dbReference type="Proteomes" id="UP000534294"/>
    </source>
</evidence>
<evidence type="ECO:0000313" key="24">
    <source>
        <dbReference type="EMBL" id="MBB5036195.1"/>
    </source>
</evidence>
<dbReference type="GO" id="GO:0005886">
    <property type="term" value="C:plasma membrane"/>
    <property type="evidence" value="ECO:0007669"/>
    <property type="project" value="UniProtKB-SubCell"/>
</dbReference>
<feature type="binding site" evidence="18">
    <location>
        <position position="259"/>
    </location>
    <ligand>
        <name>Cu cation</name>
        <dbReference type="ChEBI" id="CHEBI:23378"/>
        <label>B</label>
    </ligand>
</feature>